<dbReference type="Pfam" id="PF05037">
    <property type="entry name" value="DUF669"/>
    <property type="match status" value="1"/>
</dbReference>
<evidence type="ECO:0000313" key="3">
    <source>
        <dbReference type="Proteomes" id="UP000006402"/>
    </source>
</evidence>
<reference evidence="2 3" key="1">
    <citation type="submission" date="2012-04" db="EMBL/GenBank/DDBJ databases">
        <authorList>
            <person name="Weinstock G."/>
            <person name="Sodergren E."/>
            <person name="Lobos E.A."/>
            <person name="Fulton L."/>
            <person name="Fulton R."/>
            <person name="Courtney L."/>
            <person name="Fronick C."/>
            <person name="O'Laughlin M."/>
            <person name="Godfrey J."/>
            <person name="Wilson R.M."/>
            <person name="Miner T."/>
            <person name="Farmer C."/>
            <person name="Delehaunty K."/>
            <person name="Cordes M."/>
            <person name="Minx P."/>
            <person name="Tomlinson C."/>
            <person name="Chen J."/>
            <person name="Wollam A."/>
            <person name="Pepin K.H."/>
            <person name="Bhonagiri V."/>
            <person name="Zhang X."/>
            <person name="Suruliraj S."/>
            <person name="Warren W."/>
            <person name="Mitreva M."/>
            <person name="Mardis E.R."/>
            <person name="Wilson R.K."/>
        </authorList>
    </citation>
    <scope>NUCLEOTIDE SEQUENCE [LARGE SCALE GENOMIC DNA]</scope>
    <source>
        <strain evidence="2 3">R496</strain>
    </source>
</reference>
<comment type="caution">
    <text evidence="2">The sequence shown here is derived from an EMBL/GenBank/DDBJ whole genome shotgun (WGS) entry which is preliminary data.</text>
</comment>
<proteinExistence type="predicted"/>
<accession>A0AAV3GTF2</accession>
<evidence type="ECO:0008006" key="4">
    <source>
        <dbReference type="Google" id="ProtNLM"/>
    </source>
</evidence>
<dbReference type="AlphaFoldDB" id="A0AAV3GTF2"/>
<evidence type="ECO:0000256" key="1">
    <source>
        <dbReference type="SAM" id="MobiDB-lite"/>
    </source>
</evidence>
<feature type="compositionally biased region" description="Polar residues" evidence="1">
    <location>
        <begin position="165"/>
        <end position="175"/>
    </location>
</feature>
<organism evidence="2 3">
    <name type="scientific">Enterococcus faecium R496</name>
    <dbReference type="NCBI Taxonomy" id="1134836"/>
    <lineage>
        <taxon>Bacteria</taxon>
        <taxon>Bacillati</taxon>
        <taxon>Bacillota</taxon>
        <taxon>Bacilli</taxon>
        <taxon>Lactobacillales</taxon>
        <taxon>Enterococcaceae</taxon>
        <taxon>Enterococcus</taxon>
    </lineage>
</organism>
<dbReference type="EMBL" id="AMAH01000174">
    <property type="protein sequence ID" value="EJX50285.1"/>
    <property type="molecule type" value="Genomic_DNA"/>
</dbReference>
<sequence>MKIKRRMINMTGFNLDFSKAQQGNEIKDGTYEVVVNKAVENATKSGAEFIDIDLIVRNDVDQPFQNKHIFAKIWKAKATGKYNEGMIMAIAQALQLEDGKSYNGFDELLADFVLKTASVRVKTEESNGYKNVNVKSWDKTNTRGVMNHQFKNGDEPSFGPERSRATTVRNDNLPF</sequence>
<name>A0AAV3GTF2_ENTFC</name>
<feature type="region of interest" description="Disordered" evidence="1">
    <location>
        <begin position="148"/>
        <end position="175"/>
    </location>
</feature>
<evidence type="ECO:0000313" key="2">
    <source>
        <dbReference type="EMBL" id="EJX50285.1"/>
    </source>
</evidence>
<protein>
    <recommendedName>
        <fullName evidence="4">DUF669 domain-containing protein</fullName>
    </recommendedName>
</protein>
<dbReference type="InterPro" id="IPR007731">
    <property type="entry name" value="DUF669"/>
</dbReference>
<dbReference type="Proteomes" id="UP000006402">
    <property type="component" value="Unassembled WGS sequence"/>
</dbReference>
<gene>
    <name evidence="2" type="ORF">HMPREF1378_02396</name>
</gene>